<dbReference type="AlphaFoldDB" id="K2MVP1"/>
<feature type="compositionally biased region" description="Basic residues" evidence="1">
    <location>
        <begin position="119"/>
        <end position="133"/>
    </location>
</feature>
<keyword evidence="2" id="KW-0812">Transmembrane</keyword>
<proteinExistence type="predicted"/>
<feature type="signal peptide" evidence="3">
    <location>
        <begin position="1"/>
        <end position="24"/>
    </location>
</feature>
<feature type="region of interest" description="Disordered" evidence="1">
    <location>
        <begin position="27"/>
        <end position="60"/>
    </location>
</feature>
<dbReference type="EMBL" id="AHKC01011029">
    <property type="protein sequence ID" value="EKF31140.1"/>
    <property type="molecule type" value="Genomic_DNA"/>
</dbReference>
<protein>
    <submittedName>
        <fullName evidence="4">Mucin TcMUCII, putative</fullName>
    </submittedName>
</protein>
<evidence type="ECO:0000313" key="4">
    <source>
        <dbReference type="EMBL" id="EKF31140.1"/>
    </source>
</evidence>
<feature type="chain" id="PRO_5003861515" evidence="3">
    <location>
        <begin position="25"/>
        <end position="255"/>
    </location>
</feature>
<name>K2MVP1_TRYCR</name>
<sequence length="255" mass="27867">MMMTCRLLCALLVLALCCCPSVYATLPESPGPSSQTTTANNTTQPPSEETGPPGPLNAEPLVEQETTGDKEAGSTALDSKSARETVILQEESAEDKTGAQIGTTISKAKKVMSPNLLPRRPRQLQQRHQRRLRPQRRQLRQPLAHRHVLAKSTAASAALRGCVPRCCTPHPHWRTPLCAEELCAGCACQHSATVCVYVYCGPMYKVTVIMMIVFCSVCFCCPAVCSALLLTSVTLNASQTIVCTTLRRLFEWTHR</sequence>
<accession>K2MVP1</accession>
<gene>
    <name evidence="4" type="ORF">MOQ_005026</name>
</gene>
<comment type="caution">
    <text evidence="4">The sequence shown here is derived from an EMBL/GenBank/DDBJ whole genome shotgun (WGS) entry which is preliminary data.</text>
</comment>
<keyword evidence="2" id="KW-0472">Membrane</keyword>
<evidence type="ECO:0000256" key="2">
    <source>
        <dbReference type="SAM" id="Phobius"/>
    </source>
</evidence>
<reference evidence="4 5" key="1">
    <citation type="journal article" date="2012" name="BMC Genomics">
        <title>Comparative genomic analysis of human infective Trypanosoma cruzi lineages with the bat-restricted subspecies T. cruzi marinkellei.</title>
        <authorList>
            <person name="Franzen O."/>
            <person name="Talavera-Lopez C."/>
            <person name="Ochaya S."/>
            <person name="Butler C.E."/>
            <person name="Messenger L.A."/>
            <person name="Lewis M.D."/>
            <person name="Llewellyn M.S."/>
            <person name="Marinkelle C.J."/>
            <person name="Tyler K.M."/>
            <person name="Miles M.A."/>
            <person name="Andersson B."/>
        </authorList>
    </citation>
    <scope>NUCLEOTIDE SEQUENCE [LARGE SCALE GENOMIC DNA]</scope>
    <source>
        <strain evidence="4 5">B7</strain>
    </source>
</reference>
<evidence type="ECO:0000256" key="3">
    <source>
        <dbReference type="SAM" id="SignalP"/>
    </source>
</evidence>
<evidence type="ECO:0000313" key="5">
    <source>
        <dbReference type="Proteomes" id="UP000007350"/>
    </source>
</evidence>
<organism evidence="4 5">
    <name type="scientific">Trypanosoma cruzi marinkellei</name>
    <dbReference type="NCBI Taxonomy" id="85056"/>
    <lineage>
        <taxon>Eukaryota</taxon>
        <taxon>Discoba</taxon>
        <taxon>Euglenozoa</taxon>
        <taxon>Kinetoplastea</taxon>
        <taxon>Metakinetoplastina</taxon>
        <taxon>Trypanosomatida</taxon>
        <taxon>Trypanosomatidae</taxon>
        <taxon>Trypanosoma</taxon>
        <taxon>Schizotrypanum</taxon>
    </lineage>
</organism>
<keyword evidence="5" id="KW-1185">Reference proteome</keyword>
<keyword evidence="3" id="KW-0732">Signal</keyword>
<evidence type="ECO:0000256" key="1">
    <source>
        <dbReference type="SAM" id="MobiDB-lite"/>
    </source>
</evidence>
<dbReference type="OrthoDB" id="10620546at2759"/>
<feature type="compositionally biased region" description="Low complexity" evidence="1">
    <location>
        <begin position="32"/>
        <end position="47"/>
    </location>
</feature>
<feature type="region of interest" description="Disordered" evidence="1">
    <location>
        <begin position="89"/>
        <end position="133"/>
    </location>
</feature>
<feature type="transmembrane region" description="Helical" evidence="2">
    <location>
        <begin position="208"/>
        <end position="230"/>
    </location>
</feature>
<keyword evidence="2" id="KW-1133">Transmembrane helix</keyword>
<dbReference type="Proteomes" id="UP000007350">
    <property type="component" value="Unassembled WGS sequence"/>
</dbReference>